<dbReference type="STRING" id="231916.A0A409WRS6"/>
<name>A0A409WRS6_9AGAR</name>
<keyword evidence="2" id="KW-1185">Reference proteome</keyword>
<evidence type="ECO:0000313" key="2">
    <source>
        <dbReference type="Proteomes" id="UP000284706"/>
    </source>
</evidence>
<dbReference type="EMBL" id="NHYE01004893">
    <property type="protein sequence ID" value="PPQ81179.1"/>
    <property type="molecule type" value="Genomic_DNA"/>
</dbReference>
<accession>A0A409WRS6</accession>
<gene>
    <name evidence="1" type="ORF">CVT26_010533</name>
</gene>
<organism evidence="1 2">
    <name type="scientific">Gymnopilus dilepis</name>
    <dbReference type="NCBI Taxonomy" id="231916"/>
    <lineage>
        <taxon>Eukaryota</taxon>
        <taxon>Fungi</taxon>
        <taxon>Dikarya</taxon>
        <taxon>Basidiomycota</taxon>
        <taxon>Agaricomycotina</taxon>
        <taxon>Agaricomycetes</taxon>
        <taxon>Agaricomycetidae</taxon>
        <taxon>Agaricales</taxon>
        <taxon>Agaricineae</taxon>
        <taxon>Hymenogastraceae</taxon>
        <taxon>Gymnopilus</taxon>
    </lineage>
</organism>
<dbReference type="InParanoid" id="A0A409WRS6"/>
<evidence type="ECO:0000313" key="1">
    <source>
        <dbReference type="EMBL" id="PPQ81179.1"/>
    </source>
</evidence>
<proteinExistence type="predicted"/>
<protein>
    <submittedName>
        <fullName evidence="1">Uncharacterized protein</fullName>
    </submittedName>
</protein>
<dbReference type="OrthoDB" id="164951at2759"/>
<comment type="caution">
    <text evidence="1">The sequence shown here is derived from an EMBL/GenBank/DDBJ whole genome shotgun (WGS) entry which is preliminary data.</text>
</comment>
<reference evidence="1 2" key="1">
    <citation type="journal article" date="2018" name="Evol. Lett.">
        <title>Horizontal gene cluster transfer increased hallucinogenic mushroom diversity.</title>
        <authorList>
            <person name="Reynolds H.T."/>
            <person name="Vijayakumar V."/>
            <person name="Gluck-Thaler E."/>
            <person name="Korotkin H.B."/>
            <person name="Matheny P.B."/>
            <person name="Slot J.C."/>
        </authorList>
    </citation>
    <scope>NUCLEOTIDE SEQUENCE [LARGE SCALE GENOMIC DNA]</scope>
    <source>
        <strain evidence="1 2">SRW20</strain>
    </source>
</reference>
<dbReference type="Proteomes" id="UP000284706">
    <property type="component" value="Unassembled WGS sequence"/>
</dbReference>
<dbReference type="AlphaFoldDB" id="A0A409WRS6"/>
<sequence>MSGVCHHSENFKHLKSTFAAHGSRLVKAQRIPVILVLDNTRRHDPSSTAWLGCRGLVLSSFVCSAGHCSFTQNVIDAFRVTPHLQKVFQDLAVAFGSLCHTVCIIRYQAVFTQVAPDEALAELTPLNVLEVVDVVLTLASALTAGPLARSMLEGALSFYSRSYYLSGELATTTLAHASLDETCEIGRTGKNENRMANINSAVSHVLNRPPYTSITECYLGDKYNFYCQVNNPEMDMFTHFLDWLDSYVTFLLGRPLDPEDYVFPIIGSNGFSVQPRRSMYQDMAQKINAWEKKARVPRSELFLLIVFDVVLKSGLCSHLLSRKAVGLFASM</sequence>